<evidence type="ECO:0000259" key="4">
    <source>
        <dbReference type="Pfam" id="PF13458"/>
    </source>
</evidence>
<evidence type="ECO:0000256" key="2">
    <source>
        <dbReference type="ARBA" id="ARBA00022729"/>
    </source>
</evidence>
<dbReference type="InterPro" id="IPR028082">
    <property type="entry name" value="Peripla_BP_I"/>
</dbReference>
<dbReference type="EMBL" id="CP097463">
    <property type="protein sequence ID" value="WAX56506.1"/>
    <property type="molecule type" value="Genomic_DNA"/>
</dbReference>
<comment type="similarity">
    <text evidence="1">Belongs to the leucine-binding protein family.</text>
</comment>
<dbReference type="CDD" id="cd06343">
    <property type="entry name" value="PBP1_ABC_ligand_binding-like"/>
    <property type="match status" value="1"/>
</dbReference>
<dbReference type="RefSeq" id="WP_269443040.1">
    <property type="nucleotide sequence ID" value="NZ_CP097463.1"/>
</dbReference>
<dbReference type="Gene3D" id="3.40.50.2300">
    <property type="match status" value="2"/>
</dbReference>
<keyword evidence="6" id="KW-1185">Reference proteome</keyword>
<dbReference type="InterPro" id="IPR028081">
    <property type="entry name" value="Leu-bd"/>
</dbReference>
<dbReference type="PANTHER" id="PTHR47235:SF1">
    <property type="entry name" value="BLR6548 PROTEIN"/>
    <property type="match status" value="1"/>
</dbReference>
<evidence type="ECO:0000256" key="1">
    <source>
        <dbReference type="ARBA" id="ARBA00010062"/>
    </source>
</evidence>
<keyword evidence="2 3" id="KW-0732">Signal</keyword>
<evidence type="ECO:0000256" key="3">
    <source>
        <dbReference type="SAM" id="SignalP"/>
    </source>
</evidence>
<feature type="chain" id="PRO_5046683373" evidence="3">
    <location>
        <begin position="26"/>
        <end position="433"/>
    </location>
</feature>
<feature type="domain" description="Leucine-binding protein" evidence="4">
    <location>
        <begin position="53"/>
        <end position="393"/>
    </location>
</feature>
<dbReference type="PANTHER" id="PTHR47235">
    <property type="entry name" value="BLR6548 PROTEIN"/>
    <property type="match status" value="1"/>
</dbReference>
<protein>
    <submittedName>
        <fullName evidence="5">ABC transporter substrate-binding protein</fullName>
    </submittedName>
</protein>
<organism evidence="5 6">
    <name type="scientific">Jatrophihabitans cynanchi</name>
    <dbReference type="NCBI Taxonomy" id="2944128"/>
    <lineage>
        <taxon>Bacteria</taxon>
        <taxon>Bacillati</taxon>
        <taxon>Actinomycetota</taxon>
        <taxon>Actinomycetes</taxon>
        <taxon>Jatrophihabitantales</taxon>
        <taxon>Jatrophihabitantaceae</taxon>
        <taxon>Jatrophihabitans</taxon>
    </lineage>
</organism>
<feature type="signal peptide" evidence="3">
    <location>
        <begin position="1"/>
        <end position="25"/>
    </location>
</feature>
<name>A0ABY7JZK9_9ACTN</name>
<dbReference type="SUPFAM" id="SSF53822">
    <property type="entry name" value="Periplasmic binding protein-like I"/>
    <property type="match status" value="1"/>
</dbReference>
<reference evidence="5" key="1">
    <citation type="submission" date="2022-05" db="EMBL/GenBank/DDBJ databases">
        <title>Jatrophihabitans sp. SB3-54 whole genome sequence.</title>
        <authorList>
            <person name="Suh M.K."/>
            <person name="Eom M.K."/>
            <person name="Kim J.S."/>
            <person name="Kim H.S."/>
            <person name="Do H.E."/>
            <person name="Shin Y.K."/>
            <person name="Lee J.-S."/>
        </authorList>
    </citation>
    <scope>NUCLEOTIDE SEQUENCE</scope>
    <source>
        <strain evidence="5">SB3-54</strain>
    </source>
</reference>
<sequence>MTIPIRRRRRAVLAIAVAAALTVTACGSSKKNGGNNATGDKSAPGVTSDSILLGTTQPLTGPAAPGYSKISAAMKAYFAFVNDKGGVNGRKITLNVEDDGYNPANTATKTRKLVLQDKVFALVGALGTPTHTAVLDFVNQNKVPDLFVSSGSRSWNQPSKYPMTFGWQTDYTVEGKVLGDYIKKNFAGKTVCSFGQGDDFGTDGAQGVELTLGQGSLKSKQTYTPTNTNVAPQIGALKAAGCQVVVSFTVPGFTALALGTAAKLKYQPQWVISNVGSDIVTLQGFLKDATTPLLEGAVTDLYMPIPSDSSNSWIKLFQMVNEKYNSNVPFDGNVEYGMAMAYTTVQVLQEAGKDLTRGSLLAAVEKGGLTGPGLVPFRFSKTDHSGYGGTQIAVIHGGVAKLTGPVYTTDDKDAPLTEYTTAPAEAPASGLPG</sequence>
<gene>
    <name evidence="5" type="ORF">M6B22_18515</name>
</gene>
<evidence type="ECO:0000313" key="6">
    <source>
        <dbReference type="Proteomes" id="UP001164693"/>
    </source>
</evidence>
<dbReference type="Pfam" id="PF13458">
    <property type="entry name" value="Peripla_BP_6"/>
    <property type="match status" value="1"/>
</dbReference>
<dbReference type="PROSITE" id="PS51257">
    <property type="entry name" value="PROKAR_LIPOPROTEIN"/>
    <property type="match status" value="1"/>
</dbReference>
<evidence type="ECO:0000313" key="5">
    <source>
        <dbReference type="EMBL" id="WAX56506.1"/>
    </source>
</evidence>
<accession>A0ABY7JZK9</accession>
<proteinExistence type="inferred from homology"/>
<dbReference type="Proteomes" id="UP001164693">
    <property type="component" value="Chromosome"/>
</dbReference>